<protein>
    <submittedName>
        <fullName evidence="3">Uncharacterized protein</fullName>
    </submittedName>
</protein>
<keyword evidence="4" id="KW-1185">Reference proteome</keyword>
<name>A0AAP0JRI5_9MAGN</name>
<proteinExistence type="predicted"/>
<feature type="transmembrane region" description="Helical" evidence="2">
    <location>
        <begin position="80"/>
        <end position="104"/>
    </location>
</feature>
<feature type="transmembrane region" description="Helical" evidence="2">
    <location>
        <begin position="37"/>
        <end position="60"/>
    </location>
</feature>
<accession>A0AAP0JRI5</accession>
<dbReference type="Proteomes" id="UP001417504">
    <property type="component" value="Unassembled WGS sequence"/>
</dbReference>
<keyword evidence="2" id="KW-1133">Transmembrane helix</keyword>
<keyword evidence="2" id="KW-0472">Membrane</keyword>
<evidence type="ECO:0000313" key="3">
    <source>
        <dbReference type="EMBL" id="KAK9137715.1"/>
    </source>
</evidence>
<evidence type="ECO:0000256" key="1">
    <source>
        <dbReference type="SAM" id="Coils"/>
    </source>
</evidence>
<dbReference type="EMBL" id="JBBNAE010000003">
    <property type="protein sequence ID" value="KAK9137715.1"/>
    <property type="molecule type" value="Genomic_DNA"/>
</dbReference>
<gene>
    <name evidence="3" type="ORF">Sjap_008309</name>
</gene>
<comment type="caution">
    <text evidence="3">The sequence shown here is derived from an EMBL/GenBank/DDBJ whole genome shotgun (WGS) entry which is preliminary data.</text>
</comment>
<reference evidence="3 4" key="1">
    <citation type="submission" date="2024-01" db="EMBL/GenBank/DDBJ databases">
        <title>Genome assemblies of Stephania.</title>
        <authorList>
            <person name="Yang L."/>
        </authorList>
    </citation>
    <scope>NUCLEOTIDE SEQUENCE [LARGE SCALE GENOMIC DNA]</scope>
    <source>
        <strain evidence="3">QJT</strain>
        <tissue evidence="3">Leaf</tissue>
    </source>
</reference>
<feature type="coiled-coil region" evidence="1">
    <location>
        <begin position="365"/>
        <end position="392"/>
    </location>
</feature>
<sequence length="478" mass="54489">MWISTISTDEAKYSSSRDIKGTISHTKRSLLKRLKGIVVSQTITVLVGCFGTTIRFLSMAKHLLTEGIEDITSEGLCPRWWLSYIMSIILRPFIITMFFLRLLYYWSLVISLRGFWEKASESVDDGALCNFSDEPKDGIEVEDMTKECKALISSFKWESDEWAFKKGVKEMMRFMSKSKHPIHHLIQLLHKTPPSQVSLVTLLQNQRLPGSEEYQVSPLSILALAKIILLSIPRSMSQCIYDSLKDFFLAIQYIRNKGNRTTVKFGNDSFESTWSIYFGFLNNDEKPKPEEDFQSQMQLDQALKIIRDVKLKSKYLLIEKEIAMISQFIKTKAYASVEDLYQHMEQLFVDMIVELLLQLPGIVLKEIVESSLEDLEEKVKEALKVVSKFEQLRNLDALSYLGTTTTTSTTTNTATNANVEGEDIATLENNANVSVATDVDLKGIPNTQNPLEIFVEGDYESRILVSDATQDDEIIQIE</sequence>
<dbReference type="AlphaFoldDB" id="A0AAP0JRI5"/>
<evidence type="ECO:0000256" key="2">
    <source>
        <dbReference type="SAM" id="Phobius"/>
    </source>
</evidence>
<keyword evidence="1" id="KW-0175">Coiled coil</keyword>
<organism evidence="3 4">
    <name type="scientific">Stephania japonica</name>
    <dbReference type="NCBI Taxonomy" id="461633"/>
    <lineage>
        <taxon>Eukaryota</taxon>
        <taxon>Viridiplantae</taxon>
        <taxon>Streptophyta</taxon>
        <taxon>Embryophyta</taxon>
        <taxon>Tracheophyta</taxon>
        <taxon>Spermatophyta</taxon>
        <taxon>Magnoliopsida</taxon>
        <taxon>Ranunculales</taxon>
        <taxon>Menispermaceae</taxon>
        <taxon>Menispermoideae</taxon>
        <taxon>Cissampelideae</taxon>
        <taxon>Stephania</taxon>
    </lineage>
</organism>
<keyword evidence="2" id="KW-0812">Transmembrane</keyword>
<evidence type="ECO:0000313" key="4">
    <source>
        <dbReference type="Proteomes" id="UP001417504"/>
    </source>
</evidence>